<dbReference type="InterPro" id="IPR023299">
    <property type="entry name" value="ATPase_P-typ_cyto_dom_N"/>
</dbReference>
<dbReference type="InterPro" id="IPR001757">
    <property type="entry name" value="P_typ_ATPase"/>
</dbReference>
<evidence type="ECO:0000256" key="6">
    <source>
        <dbReference type="ARBA" id="ARBA00023136"/>
    </source>
</evidence>
<keyword evidence="9" id="KW-0067">ATP-binding</keyword>
<dbReference type="InterPro" id="IPR059000">
    <property type="entry name" value="ATPase_P-type_domA"/>
</dbReference>
<dbReference type="Pfam" id="PF00122">
    <property type="entry name" value="E1-E2_ATPase"/>
    <property type="match status" value="1"/>
</dbReference>
<proteinExistence type="inferred from homology"/>
<evidence type="ECO:0000259" key="11">
    <source>
        <dbReference type="Pfam" id="PF00122"/>
    </source>
</evidence>
<dbReference type="NCBIfam" id="TIGR01525">
    <property type="entry name" value="ATPase-IB_hvy"/>
    <property type="match status" value="1"/>
</dbReference>
<evidence type="ECO:0000256" key="9">
    <source>
        <dbReference type="RuleBase" id="RU362081"/>
    </source>
</evidence>
<sequence length="604" mass="64242">MAHKQKLMLLGGVAVLAMICEWGLHQALWAQAINTIAGGIIALSMLIEMVKKMRTGDYGVDLLAVTAIVATLAVGEYWAAMVILLMLIGGDTLEDYANARAHSELKTLLDNSPRTGHVRLDGELVDQPVEAIQVDQEVVVRPGELVPVDGIVVQGNSTVNESSLTGESKPLDKGPGDELLSGSLNGDVSLTMRVERTAQDSQYQQLVELIRQADQTPADFVRLADRYALPFTIVAYIIAGIAWWVAQDPVRFAQVLVVASPCPLILAAPVAFVSGMSRSSHAGVVVKTGAVIEKMATAQTAAFDKTGTLTRGNLAVSQVVPVSGRDPHELLALVASAEQTSGHVLAQSIVTRAKEEGLTLTDPTTMNEVTAKGIIATVAGHEVKVGKHAFIVEELDASQILQVPITAVYVAVDGAYWGRIELEDQLRPEAGETLNRLRKAGVSHQMIVTGDQQKIADQIAQAVGIDEVYGDLLPKDKVSHLNDLRPDQRPSIMVGDGVNDAPVLKVADIGIAMGAHGSTAASESADVVILTDNLQKVAEAVEIAQDTLRIAKQAVWIGIAVCTALMLICSTGWVPTIIGAMLQEVVDTVCILWGLRAKSAHGRN</sequence>
<evidence type="ECO:0000256" key="10">
    <source>
        <dbReference type="SAM" id="MobiDB-lite"/>
    </source>
</evidence>
<evidence type="ECO:0000313" key="12">
    <source>
        <dbReference type="EMBL" id="EKW99683.1"/>
    </source>
</evidence>
<dbReference type="InterPro" id="IPR051014">
    <property type="entry name" value="Cation_Transport_ATPase_IB"/>
</dbReference>
<dbReference type="SUPFAM" id="SSF81653">
    <property type="entry name" value="Calcium ATPase, transduction domain A"/>
    <property type="match status" value="1"/>
</dbReference>
<name>M5J506_9LACO</name>
<dbReference type="EC" id="7.2.2.21" evidence="7"/>
<feature type="transmembrane region" description="Helical" evidence="9">
    <location>
        <begin position="554"/>
        <end position="574"/>
    </location>
</feature>
<dbReference type="PATRIC" id="fig|1227363.6.peg.208"/>
<feature type="transmembrane region" description="Helical" evidence="9">
    <location>
        <begin position="227"/>
        <end position="245"/>
    </location>
</feature>
<dbReference type="PRINTS" id="PR00119">
    <property type="entry name" value="CATATPASE"/>
</dbReference>
<evidence type="ECO:0000256" key="3">
    <source>
        <dbReference type="ARBA" id="ARBA00022539"/>
    </source>
</evidence>
<comment type="catalytic activity">
    <reaction evidence="8">
        <text>Cd(2+)(in) + ATP + H2O = Cd(2+)(out) + ADP + phosphate + H(+)</text>
        <dbReference type="Rhea" id="RHEA:12132"/>
        <dbReference type="ChEBI" id="CHEBI:15377"/>
        <dbReference type="ChEBI" id="CHEBI:15378"/>
        <dbReference type="ChEBI" id="CHEBI:30616"/>
        <dbReference type="ChEBI" id="CHEBI:43474"/>
        <dbReference type="ChEBI" id="CHEBI:48775"/>
        <dbReference type="ChEBI" id="CHEBI:456216"/>
        <dbReference type="EC" id="7.2.2.21"/>
    </reaction>
</comment>
<dbReference type="SUPFAM" id="SSF56784">
    <property type="entry name" value="HAD-like"/>
    <property type="match status" value="1"/>
</dbReference>
<evidence type="ECO:0000256" key="5">
    <source>
        <dbReference type="ARBA" id="ARBA00022989"/>
    </source>
</evidence>
<dbReference type="InterPro" id="IPR018303">
    <property type="entry name" value="ATPase_P-typ_P_site"/>
</dbReference>
<evidence type="ECO:0000313" key="13">
    <source>
        <dbReference type="Proteomes" id="UP000011912"/>
    </source>
</evidence>
<keyword evidence="5 9" id="KW-1133">Transmembrane helix</keyword>
<dbReference type="Gene3D" id="2.70.150.10">
    <property type="entry name" value="Calcium-transporting ATPase, cytoplasmic transduction domain A"/>
    <property type="match status" value="1"/>
</dbReference>
<dbReference type="PRINTS" id="PR00120">
    <property type="entry name" value="HATPASE"/>
</dbReference>
<evidence type="ECO:0000256" key="1">
    <source>
        <dbReference type="ARBA" id="ARBA00004141"/>
    </source>
</evidence>
<comment type="caution">
    <text evidence="12">The sequence shown here is derived from an EMBL/GenBank/DDBJ whole genome shotgun (WGS) entry which is preliminary data.</text>
</comment>
<feature type="transmembrane region" description="Helical" evidence="9">
    <location>
        <begin position="30"/>
        <end position="50"/>
    </location>
</feature>
<dbReference type="EMBL" id="ANAG01000003">
    <property type="protein sequence ID" value="EKW99683.1"/>
    <property type="molecule type" value="Genomic_DNA"/>
</dbReference>
<gene>
    <name evidence="12" type="ORF">D271_01073</name>
</gene>
<evidence type="ECO:0000256" key="4">
    <source>
        <dbReference type="ARBA" id="ARBA00022692"/>
    </source>
</evidence>
<comment type="subcellular location">
    <subcellularLocation>
        <location evidence="9">Cell membrane</location>
    </subcellularLocation>
    <subcellularLocation>
        <location evidence="1">Membrane</location>
        <topology evidence="1">Multi-pass membrane protein</topology>
    </subcellularLocation>
</comment>
<dbReference type="GO" id="GO:0016887">
    <property type="term" value="F:ATP hydrolysis activity"/>
    <property type="evidence" value="ECO:0007669"/>
    <property type="project" value="InterPro"/>
</dbReference>
<accession>M5J506</accession>
<feature type="region of interest" description="Disordered" evidence="10">
    <location>
        <begin position="159"/>
        <end position="178"/>
    </location>
</feature>
<keyword evidence="9" id="KW-1003">Cell membrane</keyword>
<dbReference type="GO" id="GO:0008551">
    <property type="term" value="F:P-type cadmium transporter activity"/>
    <property type="evidence" value="ECO:0007669"/>
    <property type="project" value="UniProtKB-EC"/>
</dbReference>
<dbReference type="NCBIfam" id="TIGR01512">
    <property type="entry name" value="ATPase-IB2_Cd"/>
    <property type="match status" value="1"/>
</dbReference>
<evidence type="ECO:0000256" key="2">
    <source>
        <dbReference type="ARBA" id="ARBA00006024"/>
    </source>
</evidence>
<dbReference type="CDD" id="cd07544">
    <property type="entry name" value="P-type_ATPase_HM"/>
    <property type="match status" value="1"/>
</dbReference>
<keyword evidence="4 9" id="KW-0812">Transmembrane</keyword>
<dbReference type="Gene3D" id="3.40.1110.10">
    <property type="entry name" value="Calcium-transporting ATPase, cytoplasmic domain N"/>
    <property type="match status" value="1"/>
</dbReference>
<evidence type="ECO:0000256" key="7">
    <source>
        <dbReference type="ARBA" id="ARBA00039103"/>
    </source>
</evidence>
<protein>
    <recommendedName>
        <fullName evidence="7">Cd(2+)-exporting ATPase</fullName>
        <ecNumber evidence="7">7.2.2.21</ecNumber>
    </recommendedName>
</protein>
<dbReference type="Pfam" id="PF00702">
    <property type="entry name" value="Hydrolase"/>
    <property type="match status" value="1"/>
</dbReference>
<dbReference type="InterPro" id="IPR027256">
    <property type="entry name" value="P-typ_ATPase_IB"/>
</dbReference>
<dbReference type="Proteomes" id="UP000011912">
    <property type="component" value="Unassembled WGS sequence"/>
</dbReference>
<organism evidence="12 13">
    <name type="scientific">Ligilactobacillus saerimneri 30a</name>
    <dbReference type="NCBI Taxonomy" id="1227363"/>
    <lineage>
        <taxon>Bacteria</taxon>
        <taxon>Bacillati</taxon>
        <taxon>Bacillota</taxon>
        <taxon>Bacilli</taxon>
        <taxon>Lactobacillales</taxon>
        <taxon>Lactobacillaceae</taxon>
        <taxon>Ligilactobacillus</taxon>
    </lineage>
</organism>
<keyword evidence="3" id="KW-0104">Cadmium</keyword>
<feature type="transmembrane region" description="Helical" evidence="9">
    <location>
        <begin position="7"/>
        <end position="24"/>
    </location>
</feature>
<feature type="transmembrane region" description="Helical" evidence="9">
    <location>
        <begin position="62"/>
        <end position="88"/>
    </location>
</feature>
<dbReference type="STRING" id="1227363.D271_01073"/>
<dbReference type="PANTHER" id="PTHR48085:SF5">
    <property type="entry name" value="CADMIUM_ZINC-TRANSPORTING ATPASE HMA4-RELATED"/>
    <property type="match status" value="1"/>
</dbReference>
<feature type="domain" description="P-type ATPase A" evidence="11">
    <location>
        <begin position="112"/>
        <end position="210"/>
    </location>
</feature>
<dbReference type="Gene3D" id="3.40.50.1000">
    <property type="entry name" value="HAD superfamily/HAD-like"/>
    <property type="match status" value="1"/>
</dbReference>
<dbReference type="GO" id="GO:0046872">
    <property type="term" value="F:metal ion binding"/>
    <property type="evidence" value="ECO:0007669"/>
    <property type="project" value="UniProtKB-KW"/>
</dbReference>
<evidence type="ECO:0000256" key="8">
    <source>
        <dbReference type="ARBA" id="ARBA00049338"/>
    </source>
</evidence>
<keyword evidence="9" id="KW-0547">Nucleotide-binding</keyword>
<dbReference type="InterPro" id="IPR023298">
    <property type="entry name" value="ATPase_P-typ_TM_dom_sf"/>
</dbReference>
<dbReference type="RefSeq" id="WP_009551333.1">
    <property type="nucleotide sequence ID" value="NZ_ANAG01000003.1"/>
</dbReference>
<dbReference type="PANTHER" id="PTHR48085">
    <property type="entry name" value="CADMIUM/ZINC-TRANSPORTING ATPASE HMA2-RELATED"/>
    <property type="match status" value="1"/>
</dbReference>
<dbReference type="InterPro" id="IPR008250">
    <property type="entry name" value="ATPase_P-typ_transduc_dom_A_sf"/>
</dbReference>
<keyword evidence="13" id="KW-1185">Reference proteome</keyword>
<comment type="similarity">
    <text evidence="2 9">Belongs to the cation transport ATPase (P-type) (TC 3.A.3) family. Type IB subfamily.</text>
</comment>
<dbReference type="GO" id="GO:0005886">
    <property type="term" value="C:plasma membrane"/>
    <property type="evidence" value="ECO:0007669"/>
    <property type="project" value="UniProtKB-SubCell"/>
</dbReference>
<dbReference type="GO" id="GO:0005524">
    <property type="term" value="F:ATP binding"/>
    <property type="evidence" value="ECO:0007669"/>
    <property type="project" value="UniProtKB-UniRule"/>
</dbReference>
<dbReference type="SUPFAM" id="SSF81665">
    <property type="entry name" value="Calcium ATPase, transmembrane domain M"/>
    <property type="match status" value="1"/>
</dbReference>
<dbReference type="InterPro" id="IPR023214">
    <property type="entry name" value="HAD_sf"/>
</dbReference>
<dbReference type="PROSITE" id="PS00154">
    <property type="entry name" value="ATPASE_E1_E2"/>
    <property type="match status" value="1"/>
</dbReference>
<dbReference type="NCBIfam" id="TIGR01494">
    <property type="entry name" value="ATPase_P-type"/>
    <property type="match status" value="1"/>
</dbReference>
<dbReference type="AlphaFoldDB" id="M5J506"/>
<dbReference type="InterPro" id="IPR036412">
    <property type="entry name" value="HAD-like_sf"/>
</dbReference>
<keyword evidence="9" id="KW-0479">Metal-binding</keyword>
<keyword evidence="6 9" id="KW-0472">Membrane</keyword>
<reference evidence="12 13" key="1">
    <citation type="journal article" date="2013" name="Genome Announc.">
        <title>Genome Sequence of Lactobacillus saerimneri 30a (Formerly Lactobacillus sp. Strain 30a), a Reference Lactic Acid Bacterium Strain Producing Biogenic Amines.</title>
        <authorList>
            <person name="Romano A."/>
            <person name="Trip H."/>
            <person name="Campbell-Sills H."/>
            <person name="Bouchez O."/>
            <person name="Sherman D."/>
            <person name="Lolkema J.S."/>
            <person name="Lucas P.M."/>
        </authorList>
    </citation>
    <scope>NUCLEOTIDE SEQUENCE [LARGE SCALE GENOMIC DNA]</scope>
    <source>
        <strain evidence="12 13">30a</strain>
    </source>
</reference>